<comment type="caution">
    <text evidence="8">The sequence shown here is derived from an EMBL/GenBank/DDBJ whole genome shotgun (WGS) entry which is preliminary data.</text>
</comment>
<feature type="active site" description="Proton acceptor; specific for L-alanine" evidence="4">
    <location>
        <position position="268"/>
    </location>
</feature>
<dbReference type="Gene3D" id="3.20.20.10">
    <property type="entry name" value="Alanine racemase"/>
    <property type="match status" value="1"/>
</dbReference>
<evidence type="ECO:0000256" key="2">
    <source>
        <dbReference type="ARBA" id="ARBA00022898"/>
    </source>
</evidence>
<evidence type="ECO:0000256" key="3">
    <source>
        <dbReference type="ARBA" id="ARBA00023235"/>
    </source>
</evidence>
<comment type="catalytic activity">
    <reaction evidence="4">
        <text>L-alanine = D-alanine</text>
        <dbReference type="Rhea" id="RHEA:20249"/>
        <dbReference type="ChEBI" id="CHEBI:57416"/>
        <dbReference type="ChEBI" id="CHEBI:57972"/>
        <dbReference type="EC" id="5.1.1.1"/>
    </reaction>
</comment>
<accession>A0A391P4F4</accession>
<evidence type="ECO:0000313" key="9">
    <source>
        <dbReference type="Proteomes" id="UP000265643"/>
    </source>
</evidence>
<dbReference type="PANTHER" id="PTHR30511">
    <property type="entry name" value="ALANINE RACEMASE"/>
    <property type="match status" value="1"/>
</dbReference>
<dbReference type="GO" id="GO:0030170">
    <property type="term" value="F:pyridoxal phosphate binding"/>
    <property type="evidence" value="ECO:0007669"/>
    <property type="project" value="UniProtKB-UniRule"/>
</dbReference>
<organism evidence="8 9">
    <name type="scientific">Mediterraneibacter butyricigenes</name>
    <dbReference type="NCBI Taxonomy" id="2316025"/>
    <lineage>
        <taxon>Bacteria</taxon>
        <taxon>Bacillati</taxon>
        <taxon>Bacillota</taxon>
        <taxon>Clostridia</taxon>
        <taxon>Lachnospirales</taxon>
        <taxon>Lachnospiraceae</taxon>
        <taxon>Mediterraneibacter</taxon>
    </lineage>
</organism>
<dbReference type="Pfam" id="PF00842">
    <property type="entry name" value="Ala_racemase_C"/>
    <property type="match status" value="1"/>
</dbReference>
<feature type="binding site" evidence="4 6">
    <location>
        <position position="316"/>
    </location>
    <ligand>
        <name>substrate</name>
    </ligand>
</feature>
<dbReference type="Pfam" id="PF01168">
    <property type="entry name" value="Ala_racemase_N"/>
    <property type="match status" value="1"/>
</dbReference>
<dbReference type="EC" id="5.1.1.1" evidence="4"/>
<dbReference type="GO" id="GO:0008784">
    <property type="term" value="F:alanine racemase activity"/>
    <property type="evidence" value="ECO:0007669"/>
    <property type="project" value="UniProtKB-UniRule"/>
</dbReference>
<feature type="binding site" evidence="4 6">
    <location>
        <position position="137"/>
    </location>
    <ligand>
        <name>substrate</name>
    </ligand>
</feature>
<dbReference type="CDD" id="cd00430">
    <property type="entry name" value="PLPDE_III_AR"/>
    <property type="match status" value="1"/>
</dbReference>
<feature type="modified residue" description="N6-(pyridoxal phosphate)lysine" evidence="4 5">
    <location>
        <position position="38"/>
    </location>
</feature>
<keyword evidence="9" id="KW-1185">Reference proteome</keyword>
<dbReference type="PANTHER" id="PTHR30511:SF0">
    <property type="entry name" value="ALANINE RACEMASE, CATABOLIC-RELATED"/>
    <property type="match status" value="1"/>
</dbReference>
<evidence type="ECO:0000256" key="5">
    <source>
        <dbReference type="PIRSR" id="PIRSR600821-50"/>
    </source>
</evidence>
<comment type="cofactor">
    <cofactor evidence="1 4 5">
        <name>pyridoxal 5'-phosphate</name>
        <dbReference type="ChEBI" id="CHEBI:597326"/>
    </cofactor>
</comment>
<dbReference type="AlphaFoldDB" id="A0A391P4F4"/>
<dbReference type="GO" id="GO:0009252">
    <property type="term" value="P:peptidoglycan biosynthetic process"/>
    <property type="evidence" value="ECO:0007669"/>
    <property type="project" value="TreeGrafter"/>
</dbReference>
<feature type="domain" description="Alanine racemase C-terminal" evidence="7">
    <location>
        <begin position="247"/>
        <end position="375"/>
    </location>
</feature>
<name>A0A391P4F4_9FIRM</name>
<dbReference type="GO" id="GO:0005829">
    <property type="term" value="C:cytosol"/>
    <property type="evidence" value="ECO:0007669"/>
    <property type="project" value="TreeGrafter"/>
</dbReference>
<dbReference type="EMBL" id="BHGK01000004">
    <property type="protein sequence ID" value="GCA68407.1"/>
    <property type="molecule type" value="Genomic_DNA"/>
</dbReference>
<evidence type="ECO:0000256" key="6">
    <source>
        <dbReference type="PIRSR" id="PIRSR600821-52"/>
    </source>
</evidence>
<protein>
    <recommendedName>
        <fullName evidence="4">Alanine racemase</fullName>
        <ecNumber evidence="4">5.1.1.1</ecNumber>
    </recommendedName>
</protein>
<comment type="function">
    <text evidence="4">Catalyzes the interconversion of L-alanine and D-alanine. May also act on other amino acids.</text>
</comment>
<dbReference type="InterPro" id="IPR011079">
    <property type="entry name" value="Ala_racemase_C"/>
</dbReference>
<feature type="active site" description="Proton acceptor; specific for D-alanine" evidence="4">
    <location>
        <position position="38"/>
    </location>
</feature>
<dbReference type="InterPro" id="IPR009006">
    <property type="entry name" value="Ala_racemase/Decarboxylase_C"/>
</dbReference>
<dbReference type="HAMAP" id="MF_01201">
    <property type="entry name" value="Ala_racemase"/>
    <property type="match status" value="1"/>
</dbReference>
<reference evidence="9" key="1">
    <citation type="submission" date="2018-09" db="EMBL/GenBank/DDBJ databases">
        <title>Draft Genome Sequence of Mediterraneibacter sp. KCTC 15684.</title>
        <authorList>
            <person name="Kim J.S."/>
            <person name="Han K.I."/>
            <person name="Suh M.K."/>
            <person name="Lee K.C."/>
            <person name="Eom M.K."/>
            <person name="Lee J.H."/>
            <person name="Park S.H."/>
            <person name="Kang S.W."/>
            <person name="Park J.E."/>
            <person name="Oh B.S."/>
            <person name="Yu S.Y."/>
            <person name="Choi S.H."/>
            <person name="Lee D.H."/>
            <person name="Yoon H."/>
            <person name="Kim B."/>
            <person name="Yang S.J."/>
            <person name="Lee J.S."/>
        </authorList>
    </citation>
    <scope>NUCLEOTIDE SEQUENCE [LARGE SCALE GENOMIC DNA]</scope>
    <source>
        <strain evidence="9">KCTC 15684</strain>
    </source>
</reference>
<proteinExistence type="inferred from homology"/>
<evidence type="ECO:0000313" key="8">
    <source>
        <dbReference type="EMBL" id="GCA68407.1"/>
    </source>
</evidence>
<keyword evidence="3 4" id="KW-0413">Isomerase</keyword>
<dbReference type="FunFam" id="3.20.20.10:FF:000002">
    <property type="entry name" value="Alanine racemase"/>
    <property type="match status" value="1"/>
</dbReference>
<sequence>MKLHERVYAEINLDHIAYNMEQMHQNIPSDTKMIGVIKTDGYGHGAVEVAGVLEKLNYVWGYAVATLDEALELAKNGIRKPALVLGCIFEDGYDMMLDHEIRVNVYMEEQAEAISRLAQENHKTAYIHIKLDTGMGRLGFPIDEDSVDTICRIAKLPNLELEGIFTHFAKADETPRDYTDQQHEKFQWMIDKLAEKGVRFPLCHCDNSAGLIDYPEYSHDMVRAGISLYGLYPSDEVGTEHVDLKPAMKLLSHIAFVKTIPAGTSISYGGTFVSEKEMRVATIPVGYGDGYPRGLSNKGYVLIHGRKAPILGRICMDQFMVDVTEIPDAKFGDLVVLVGTDGEEEIRVEDLSELSGRFPYEFICCLGKRIPRIYVAESITC</sequence>
<dbReference type="NCBIfam" id="TIGR00492">
    <property type="entry name" value="alr"/>
    <property type="match status" value="1"/>
</dbReference>
<dbReference type="InterPro" id="IPR001608">
    <property type="entry name" value="Ala_racemase_N"/>
</dbReference>
<dbReference type="Proteomes" id="UP000265643">
    <property type="component" value="Unassembled WGS sequence"/>
</dbReference>
<dbReference type="InterPro" id="IPR000821">
    <property type="entry name" value="Ala_racemase"/>
</dbReference>
<comment type="pathway">
    <text evidence="4">Amino-acid biosynthesis; D-alanine biosynthesis; D-alanine from L-alanine: step 1/1.</text>
</comment>
<dbReference type="Gene3D" id="2.40.37.10">
    <property type="entry name" value="Lyase, Ornithine Decarboxylase, Chain A, domain 1"/>
    <property type="match status" value="1"/>
</dbReference>
<dbReference type="SMART" id="SM01005">
    <property type="entry name" value="Ala_racemase_C"/>
    <property type="match status" value="1"/>
</dbReference>
<evidence type="ECO:0000256" key="1">
    <source>
        <dbReference type="ARBA" id="ARBA00001933"/>
    </source>
</evidence>
<gene>
    <name evidence="8" type="primary">alr1</name>
    <name evidence="8" type="ORF">KGMB01110_28430</name>
</gene>
<dbReference type="SUPFAM" id="SSF51419">
    <property type="entry name" value="PLP-binding barrel"/>
    <property type="match status" value="1"/>
</dbReference>
<evidence type="ECO:0000256" key="4">
    <source>
        <dbReference type="HAMAP-Rule" id="MF_01201"/>
    </source>
</evidence>
<evidence type="ECO:0000259" key="7">
    <source>
        <dbReference type="SMART" id="SM01005"/>
    </source>
</evidence>
<dbReference type="SUPFAM" id="SSF50621">
    <property type="entry name" value="Alanine racemase C-terminal domain-like"/>
    <property type="match status" value="1"/>
</dbReference>
<dbReference type="PRINTS" id="PR00992">
    <property type="entry name" value="ALARACEMASE"/>
</dbReference>
<dbReference type="RefSeq" id="WP_119299282.1">
    <property type="nucleotide sequence ID" value="NZ_BHGK01000004.1"/>
</dbReference>
<dbReference type="UniPathway" id="UPA00042">
    <property type="reaction ID" value="UER00497"/>
</dbReference>
<dbReference type="InterPro" id="IPR029066">
    <property type="entry name" value="PLP-binding_barrel"/>
</dbReference>
<keyword evidence="2 4" id="KW-0663">Pyridoxal phosphate</keyword>
<dbReference type="GO" id="GO:0030632">
    <property type="term" value="P:D-alanine biosynthetic process"/>
    <property type="evidence" value="ECO:0007669"/>
    <property type="project" value="UniProtKB-UniRule"/>
</dbReference>
<comment type="similarity">
    <text evidence="4">Belongs to the alanine racemase family.</text>
</comment>